<evidence type="ECO:0000256" key="1">
    <source>
        <dbReference type="SAM" id="MobiDB-lite"/>
    </source>
</evidence>
<organism evidence="3">
    <name type="scientific">Chromera velia CCMP2878</name>
    <dbReference type="NCBI Taxonomy" id="1169474"/>
    <lineage>
        <taxon>Eukaryota</taxon>
        <taxon>Sar</taxon>
        <taxon>Alveolata</taxon>
        <taxon>Colpodellida</taxon>
        <taxon>Chromeraceae</taxon>
        <taxon>Chromera</taxon>
    </lineage>
</organism>
<feature type="transmembrane region" description="Helical" evidence="2">
    <location>
        <begin position="529"/>
        <end position="554"/>
    </location>
</feature>
<gene>
    <name evidence="3" type="ORF">Cvel_22576</name>
</gene>
<evidence type="ECO:0000256" key="2">
    <source>
        <dbReference type="SAM" id="Phobius"/>
    </source>
</evidence>
<feature type="transmembrane region" description="Helical" evidence="2">
    <location>
        <begin position="752"/>
        <end position="772"/>
    </location>
</feature>
<feature type="compositionally biased region" description="Basic and acidic residues" evidence="1">
    <location>
        <begin position="844"/>
        <end position="879"/>
    </location>
</feature>
<evidence type="ECO:0000313" key="3">
    <source>
        <dbReference type="EMBL" id="CEM31451.1"/>
    </source>
</evidence>
<keyword evidence="2" id="KW-0472">Membrane</keyword>
<name>A0A0G4GMN6_9ALVE</name>
<dbReference type="AlphaFoldDB" id="A0A0G4GMN6"/>
<feature type="transmembrane region" description="Helical" evidence="2">
    <location>
        <begin position="271"/>
        <end position="296"/>
    </location>
</feature>
<dbReference type="VEuPathDB" id="CryptoDB:Cvel_22576"/>
<feature type="transmembrane region" description="Helical" evidence="2">
    <location>
        <begin position="331"/>
        <end position="349"/>
    </location>
</feature>
<keyword evidence="2" id="KW-0812">Transmembrane</keyword>
<feature type="region of interest" description="Disordered" evidence="1">
    <location>
        <begin position="844"/>
        <end position="909"/>
    </location>
</feature>
<proteinExistence type="predicted"/>
<keyword evidence="2" id="KW-1133">Transmembrane helix</keyword>
<accession>A0A0G4GMN6</accession>
<reference evidence="3" key="1">
    <citation type="submission" date="2014-11" db="EMBL/GenBank/DDBJ databases">
        <authorList>
            <person name="Otto D Thomas"/>
            <person name="Naeem Raeece"/>
        </authorList>
    </citation>
    <scope>NUCLEOTIDE SEQUENCE</scope>
</reference>
<feature type="transmembrane region" description="Helical" evidence="2">
    <location>
        <begin position="355"/>
        <end position="375"/>
    </location>
</feature>
<dbReference type="EMBL" id="CDMZ01001360">
    <property type="protein sequence ID" value="CEM31451.1"/>
    <property type="molecule type" value="Genomic_DNA"/>
</dbReference>
<feature type="region of interest" description="Disordered" evidence="1">
    <location>
        <begin position="646"/>
        <end position="665"/>
    </location>
</feature>
<sequence>MVRSQPWPLDLSDYSGSRWGCKWIDPGKTTSRTNFQQDFFDTVWIPISHREKTFSPTLDEFKSEFRRFLCPPVGDCGTAASITVEIPEFEDSPYYTLFNNTDATSFNDTADYYRDARAWGMLSMDVSLSEADKVAQLLYKGQCTCHSDLLDLSSLCEQLLYIVTGRCRDTKYTNFRSFTRTVYDFMHIEKTTGACTHELDVIPSCSGTFIDILLSTDNVTGSIVETTFLESAKWDLVRLDDTSQFCCNVTTLDQPPVSLGFVRIYDAIPEIFRVLALCGTYALFSLGAFLCASCGAKQKHRDEVRKAVPRLSKQSMQQTPIQKRYRCAGHYIQVLFVIVLVSLTLHILAVCAATFVFGAALSVALLLFRSLSWGYRKTKEWRPALFRQQLLQTLAVDPDDRGPSVRVQRAWAGVRQCWRVVQWPLTLGVSSLGVFLVEAAKFVLDLLVVRALFTVVMPQLQNPFQEVRLGLGEIFEALRGLKVLFSWAEGISKVFDSLKAAGSQNACAPEVVPSSCGGSQETDVLFSTFLTAITLIAVVILVQGGLLSAIKTFAFAVEQRKLWLPERLPGQRGFLLIVSTVCSFTTDLLVFIAQLALSSITSAISLQAIRFLVTHSIYPRAAAVKELGESEFFPLDLSQTIDPSAVPYEVQPEGPEEAQGDSEKRQQGLKASVMLIKLKTMMSKLSRPDPHPKAKTVLQNAADVFDFTGKNLSILCLMAPVVGGFLCKMTERGAQGALVGARTQTARAIWRYGFLSLVVIMTGLCAVVPVGATLVPGLVFAGLFRVYLHLSAVVDIPRELPDVKLKVMDDVEEELDFEGGALVGVTAMGAAVIAVSRLPANAKNEEGGVKEEQKNLAERQDAEFYGEEKERSVSNEANKEAPGSSVRQLEEEEVQESWGDPVGASVGSESVSEWITDVADEKIDGNGVQTLPYPLRCNPPICFSAEIVEEDAGDRAKQIPTLPELRFRTRS</sequence>
<protein>
    <submittedName>
        <fullName evidence="3">Uncharacterized protein</fullName>
    </submittedName>
</protein>